<name>Q3JV08_BURP1</name>
<gene>
    <name evidence="2" type="ordered locus">BURPS1710b_1184</name>
</gene>
<dbReference type="PANTHER" id="PTHR14087">
    <property type="entry name" value="THYMOCYTE NUCLEAR PROTEIN 1"/>
    <property type="match status" value="1"/>
</dbReference>
<dbReference type="CDD" id="cd21133">
    <property type="entry name" value="EVE"/>
    <property type="match status" value="1"/>
</dbReference>
<dbReference type="InterPro" id="IPR047197">
    <property type="entry name" value="THYN1-like_EVE"/>
</dbReference>
<evidence type="ECO:0000259" key="1">
    <source>
        <dbReference type="Pfam" id="PF01878"/>
    </source>
</evidence>
<dbReference type="Proteomes" id="UP000002700">
    <property type="component" value="Chromosome I"/>
</dbReference>
<reference evidence="2 3" key="1">
    <citation type="submission" date="2005-09" db="EMBL/GenBank/DDBJ databases">
        <authorList>
            <person name="Woods D.E."/>
            <person name="Nierman W.C."/>
        </authorList>
    </citation>
    <scope>NUCLEOTIDE SEQUENCE [LARGE SCALE GENOMIC DNA]</scope>
    <source>
        <strain evidence="2 3">1710b</strain>
    </source>
</reference>
<dbReference type="InterPro" id="IPR015947">
    <property type="entry name" value="PUA-like_sf"/>
</dbReference>
<evidence type="ECO:0000313" key="3">
    <source>
        <dbReference type="Proteomes" id="UP000002700"/>
    </source>
</evidence>
<feature type="domain" description="EVE" evidence="1">
    <location>
        <begin position="19"/>
        <end position="166"/>
    </location>
</feature>
<evidence type="ECO:0000313" key="2">
    <source>
        <dbReference type="EMBL" id="ABA48890.1"/>
    </source>
</evidence>
<dbReference type="SUPFAM" id="SSF88697">
    <property type="entry name" value="PUA domain-like"/>
    <property type="match status" value="1"/>
</dbReference>
<dbReference type="Gene3D" id="3.10.590.10">
    <property type="entry name" value="ph1033 like domains"/>
    <property type="match status" value="1"/>
</dbReference>
<dbReference type="InterPro" id="IPR002740">
    <property type="entry name" value="EVE_domain"/>
</dbReference>
<accession>Q3JV08</accession>
<proteinExistence type="predicted"/>
<dbReference type="EnsemblBacteria" id="ABA48890">
    <property type="protein sequence ID" value="ABA48890"/>
    <property type="gene ID" value="BURPS1710b_1184"/>
</dbReference>
<dbReference type="InterPro" id="IPR052181">
    <property type="entry name" value="5hmC_binding"/>
</dbReference>
<dbReference type="PANTHER" id="PTHR14087:SF7">
    <property type="entry name" value="THYMOCYTE NUCLEAR PROTEIN 1"/>
    <property type="match status" value="1"/>
</dbReference>
<organism evidence="2 3">
    <name type="scientific">Burkholderia pseudomallei (strain 1710b)</name>
    <dbReference type="NCBI Taxonomy" id="320372"/>
    <lineage>
        <taxon>Bacteria</taxon>
        <taxon>Pseudomonadati</taxon>
        <taxon>Pseudomonadota</taxon>
        <taxon>Betaproteobacteria</taxon>
        <taxon>Burkholderiales</taxon>
        <taxon>Burkholderiaceae</taxon>
        <taxon>Burkholderia</taxon>
        <taxon>pseudomallei group</taxon>
    </lineage>
</organism>
<dbReference type="EMBL" id="CP000124">
    <property type="protein sequence ID" value="ABA48890.1"/>
    <property type="molecule type" value="Genomic_DNA"/>
</dbReference>
<sequence length="170" mass="19503">MPFPFVQPFHCVESFRSMRYWLMKSEPDEASIDDLAAAPDQTLPWTGVRNYQARNFMRDTMQIGDGVLFYHSSCPEPGIAGLARVSSTPYPDPTQFDSHSPYHDPKSTREAPRWVLVDVRFVRKSPLVPLAALREHEALANMRVLAKGNRLSITPVTPNEWRFITQRLMK</sequence>
<dbReference type="HOGENOM" id="CLU_041799_2_2_4"/>
<protein>
    <recommendedName>
        <fullName evidence="1">EVE domain-containing protein</fullName>
    </recommendedName>
</protein>
<dbReference type="Pfam" id="PF01878">
    <property type="entry name" value="EVE"/>
    <property type="match status" value="1"/>
</dbReference>
<dbReference type="AlphaFoldDB" id="Q3JV08"/>
<dbReference type="KEGG" id="bpm:BURPS1710b_1184"/>